<dbReference type="Proteomes" id="UP000051574">
    <property type="component" value="Unassembled WGS sequence"/>
</dbReference>
<keyword evidence="2" id="KW-1185">Reference proteome</keyword>
<comment type="caution">
    <text evidence="1">The sequence shown here is derived from an EMBL/GenBank/DDBJ whole genome shotgun (WGS) entry which is preliminary data.</text>
</comment>
<organism evidence="1 2">
    <name type="scientific">Oryctes borbonicus</name>
    <dbReference type="NCBI Taxonomy" id="1629725"/>
    <lineage>
        <taxon>Eukaryota</taxon>
        <taxon>Metazoa</taxon>
        <taxon>Ecdysozoa</taxon>
        <taxon>Arthropoda</taxon>
        <taxon>Hexapoda</taxon>
        <taxon>Insecta</taxon>
        <taxon>Pterygota</taxon>
        <taxon>Neoptera</taxon>
        <taxon>Endopterygota</taxon>
        <taxon>Coleoptera</taxon>
        <taxon>Polyphaga</taxon>
        <taxon>Scarabaeiformia</taxon>
        <taxon>Scarabaeidae</taxon>
        <taxon>Dynastinae</taxon>
        <taxon>Oryctes</taxon>
    </lineage>
</organism>
<name>A0A0T6BHA6_9SCAR</name>
<accession>A0A0T6BHA6</accession>
<dbReference type="AlphaFoldDB" id="A0A0T6BHA6"/>
<protein>
    <recommendedName>
        <fullName evidence="3">Peptidase</fullName>
    </recommendedName>
</protein>
<dbReference type="PANTHER" id="PTHR21054:SF2">
    <property type="entry name" value="MIP04191P"/>
    <property type="match status" value="1"/>
</dbReference>
<dbReference type="OrthoDB" id="74460at2759"/>
<dbReference type="InterPro" id="IPR021917">
    <property type="entry name" value="Unchr_Zn-peptidase-like"/>
</dbReference>
<dbReference type="PANTHER" id="PTHR21054">
    <property type="entry name" value="ZINC METALLOPROTEINASE-RELATED"/>
    <property type="match status" value="1"/>
</dbReference>
<proteinExistence type="predicted"/>
<sequence>TFFHESSLSHFYLFQDLQNSRITISNFKNNEVVQYPLILLKGTIEHDNCNESSKANVRHANDCAISESNTKPSKNSFKVLIELKPGENLVSIDFCCSSINMKLTYRRRKSCLNIVPMYIINDGHSGQFQSSDLEDNSPESACKRILTGSKLLQCLIAEKLYEEGFGRKTFQLENDECVIFRSNLNYKIARKMNQEELWGYLGREIMNSKIGSNAKKYLGFLSCTKYNGESKLIETYEDMIKVTEGHIALGGGGLALFGSACLHTWPEKVEDVVRRFEDNTSVDKQKFMDDSCYRGTYGTCFTTTLGSVLHELCHTFDLAHTQDGIMDRGFDNIHKFFIVTNSIASDNLDEESVATKSTCFRANLAVNSFVNNSGIIRNPNCVQNSNIRKKYEDDTYFARSCSVILSYHKFFNDYSNRNSGYILKFDTSTNFVKSTLGIRVIEIRKGTNEMVADSWIFTGKILKYSFHIPEDCLSDTDKLFIEDNAGNIVKEFYER</sequence>
<evidence type="ECO:0000313" key="2">
    <source>
        <dbReference type="Proteomes" id="UP000051574"/>
    </source>
</evidence>
<dbReference type="Pfam" id="PF12044">
    <property type="entry name" value="Metallopep"/>
    <property type="match status" value="1"/>
</dbReference>
<reference evidence="1 2" key="1">
    <citation type="submission" date="2015-09" db="EMBL/GenBank/DDBJ databases">
        <title>Draft genome of the scarab beetle Oryctes borbonicus.</title>
        <authorList>
            <person name="Meyer J.M."/>
            <person name="Markov G.V."/>
            <person name="Baskaran P."/>
            <person name="Herrmann M."/>
            <person name="Sommer R.J."/>
            <person name="Roedelsperger C."/>
        </authorList>
    </citation>
    <scope>NUCLEOTIDE SEQUENCE [LARGE SCALE GENOMIC DNA]</scope>
    <source>
        <strain evidence="1">OB123</strain>
        <tissue evidence="1">Whole animal</tissue>
    </source>
</reference>
<evidence type="ECO:0008006" key="3">
    <source>
        <dbReference type="Google" id="ProtNLM"/>
    </source>
</evidence>
<dbReference type="EMBL" id="LJIG01000215">
    <property type="protein sequence ID" value="KRT86725.1"/>
    <property type="molecule type" value="Genomic_DNA"/>
</dbReference>
<evidence type="ECO:0000313" key="1">
    <source>
        <dbReference type="EMBL" id="KRT86725.1"/>
    </source>
</evidence>
<feature type="non-terminal residue" evidence="1">
    <location>
        <position position="1"/>
    </location>
</feature>
<gene>
    <name evidence="1" type="ORF">AMK59_1327</name>
</gene>
<dbReference type="InterPro" id="IPR053002">
    <property type="entry name" value="Metalloproteinase_M10B"/>
</dbReference>